<dbReference type="PIRSF" id="PIRSF018148">
    <property type="entry name" value="UCP018148_CBS_YBR214w"/>
    <property type="match status" value="1"/>
</dbReference>
<comment type="caution">
    <text evidence="9">The sequence shown here is derived from an EMBL/GenBank/DDBJ whole genome shotgun (WGS) entry which is preliminary data.</text>
</comment>
<evidence type="ECO:0000256" key="5">
    <source>
        <dbReference type="ARBA" id="ARBA00023122"/>
    </source>
</evidence>
<proteinExistence type="inferred from homology"/>
<comment type="similarity">
    <text evidence="2">Belongs to the SDS23 family.</text>
</comment>
<keyword evidence="5 6" id="KW-0129">CBS domain</keyword>
<evidence type="ECO:0000256" key="1">
    <source>
        <dbReference type="ARBA" id="ARBA00004496"/>
    </source>
</evidence>
<dbReference type="EMBL" id="QLNQ01000026">
    <property type="protein sequence ID" value="RCK60365.1"/>
    <property type="molecule type" value="Genomic_DNA"/>
</dbReference>
<evidence type="ECO:0000313" key="10">
    <source>
        <dbReference type="Proteomes" id="UP000253472"/>
    </source>
</evidence>
<evidence type="ECO:0000256" key="4">
    <source>
        <dbReference type="ARBA" id="ARBA00022737"/>
    </source>
</evidence>
<keyword evidence="3" id="KW-0963">Cytoplasm</keyword>
<comment type="subcellular location">
    <subcellularLocation>
        <location evidence="1">Cytoplasm</location>
    </subcellularLocation>
</comment>
<evidence type="ECO:0000259" key="8">
    <source>
        <dbReference type="PROSITE" id="PS51371"/>
    </source>
</evidence>
<feature type="region of interest" description="Disordered" evidence="7">
    <location>
        <begin position="1"/>
        <end position="104"/>
    </location>
</feature>
<dbReference type="CDD" id="cd02205">
    <property type="entry name" value="CBS_pair_SF"/>
    <property type="match status" value="1"/>
</dbReference>
<dbReference type="PANTHER" id="PTHR13780:SF36">
    <property type="entry name" value="CBS DOMAIN-CONTAINING PROTEIN"/>
    <property type="match status" value="1"/>
</dbReference>
<feature type="domain" description="CBS" evidence="8">
    <location>
        <begin position="266"/>
        <end position="327"/>
    </location>
</feature>
<dbReference type="AlphaFoldDB" id="A0A367Y3A9"/>
<gene>
    <name evidence="9" type="primary">SDS23_0</name>
    <name evidence="9" type="ORF">Cantr_08033</name>
</gene>
<dbReference type="Gene3D" id="3.10.580.10">
    <property type="entry name" value="CBS-domain"/>
    <property type="match status" value="2"/>
</dbReference>
<keyword evidence="4" id="KW-0677">Repeat</keyword>
<evidence type="ECO:0000256" key="2">
    <source>
        <dbReference type="ARBA" id="ARBA00006624"/>
    </source>
</evidence>
<dbReference type="PROSITE" id="PS51371">
    <property type="entry name" value="CBS"/>
    <property type="match status" value="2"/>
</dbReference>
<dbReference type="InterPro" id="IPR016711">
    <property type="entry name" value="Ssd23"/>
</dbReference>
<dbReference type="InterPro" id="IPR050511">
    <property type="entry name" value="AMPK_gamma/SDS23_families"/>
</dbReference>
<dbReference type="STRING" id="5486.A0A367Y3A9"/>
<dbReference type="OrthoDB" id="449052at2759"/>
<reference evidence="9 10" key="1">
    <citation type="submission" date="2018-06" db="EMBL/GenBank/DDBJ databases">
        <title>Whole genome sequencing of Candida tropicalis (genome annotated by CSBL at Korea University).</title>
        <authorList>
            <person name="Ahn J."/>
        </authorList>
    </citation>
    <scope>NUCLEOTIDE SEQUENCE [LARGE SCALE GENOMIC DNA]</scope>
    <source>
        <strain evidence="9 10">ATCC 20962</strain>
    </source>
</reference>
<dbReference type="Pfam" id="PF00571">
    <property type="entry name" value="CBS"/>
    <property type="match status" value="2"/>
</dbReference>
<feature type="compositionally biased region" description="Low complexity" evidence="7">
    <location>
        <begin position="600"/>
        <end position="618"/>
    </location>
</feature>
<protein>
    <submittedName>
        <fullName evidence="9">Protein SDS23</fullName>
    </submittedName>
</protein>
<accession>A0A367Y3A9</accession>
<dbReference type="Proteomes" id="UP000253472">
    <property type="component" value="Unassembled WGS sequence"/>
</dbReference>
<dbReference type="SMART" id="SM00116">
    <property type="entry name" value="CBS"/>
    <property type="match status" value="2"/>
</dbReference>
<keyword evidence="10" id="KW-1185">Reference proteome</keyword>
<dbReference type="InterPro" id="IPR046342">
    <property type="entry name" value="CBS_dom_sf"/>
</dbReference>
<dbReference type="InterPro" id="IPR000644">
    <property type="entry name" value="CBS_dom"/>
</dbReference>
<dbReference type="GO" id="GO:0042149">
    <property type="term" value="P:cellular response to glucose starvation"/>
    <property type="evidence" value="ECO:0007669"/>
    <property type="project" value="InterPro"/>
</dbReference>
<dbReference type="GO" id="GO:0030071">
    <property type="term" value="P:regulation of mitotic metaphase/anaphase transition"/>
    <property type="evidence" value="ECO:0007669"/>
    <property type="project" value="InterPro"/>
</dbReference>
<dbReference type="GO" id="GO:0004865">
    <property type="term" value="F:protein serine/threonine phosphatase inhibitor activity"/>
    <property type="evidence" value="ECO:0007669"/>
    <property type="project" value="TreeGrafter"/>
</dbReference>
<feature type="domain" description="CBS" evidence="8">
    <location>
        <begin position="342"/>
        <end position="400"/>
    </location>
</feature>
<organism evidence="9 10">
    <name type="scientific">Candida viswanathii</name>
    <dbReference type="NCBI Taxonomy" id="5486"/>
    <lineage>
        <taxon>Eukaryota</taxon>
        <taxon>Fungi</taxon>
        <taxon>Dikarya</taxon>
        <taxon>Ascomycota</taxon>
        <taxon>Saccharomycotina</taxon>
        <taxon>Pichiomycetes</taxon>
        <taxon>Debaryomycetaceae</taxon>
        <taxon>Candida/Lodderomyces clade</taxon>
        <taxon>Candida</taxon>
    </lineage>
</organism>
<feature type="compositionally biased region" description="Polar residues" evidence="7">
    <location>
        <begin position="9"/>
        <end position="21"/>
    </location>
</feature>
<evidence type="ECO:0000256" key="7">
    <source>
        <dbReference type="SAM" id="MobiDB-lite"/>
    </source>
</evidence>
<evidence type="ECO:0000256" key="3">
    <source>
        <dbReference type="ARBA" id="ARBA00022490"/>
    </source>
</evidence>
<dbReference type="GO" id="GO:0005737">
    <property type="term" value="C:cytoplasm"/>
    <property type="evidence" value="ECO:0007669"/>
    <property type="project" value="UniProtKB-SubCell"/>
</dbReference>
<feature type="region of interest" description="Disordered" evidence="7">
    <location>
        <begin position="557"/>
        <end position="635"/>
    </location>
</feature>
<sequence length="635" mass="67496">MVNPPNPRQTPKSPRLASSSGPAPVPLGSPRTTHPPLHHQSSTASNVSTTSTTSTTSTIGGSTPAGGPAASPSASYLHHHPSRKPSIVEILSSPPPLPMDPADSIHHFSLSRHASTSSNRSFSQSGSNVIAPPQLSSGAGSSSIAGLDWSEIPLTELTESNKLISIHSSHSVQAAFETLLEHNLTSVPVSVSKNDPTDLTNCLTFDYSDLNTYLLLIMNKIHYADLSVEEIGDAKSTAQEKHDIVIQNINKAKKGEEVPVEFIIKLHPKNPFIKFNETDTLFSVMETLGNGVHRIAIANEEGNKITGILSQRRLIKYMWENARRFPSLDFYLTSTLQDLKIGSTNPITIYEDQLLIDALHKMFTERVSSLAVIDRSRTLIGNISIVDVKNVTSSKNSHLLFKSVLNFISYNLSQKGIEEGQDQFPIFHVNYQTSLGRVIAKLVATQSHRLWIVDSSRQPSSVSSASGPTNGVNVGYAIPADSNVTDKAEVVDRNIDASAQAPTTPTPGTIAAAAAGAVSATAPSQPELGYHTGTGKLVGVVTLTDILGLFATSKGRKTDPLAARNQRRRSSTSTTRSSVESALSAEGIIPPAGISGTGGNNTAAAPSGSTSSSNNGRRGSVDASSDIFRKSVNKP</sequence>
<dbReference type="SUPFAM" id="SSF54631">
    <property type="entry name" value="CBS-domain pair"/>
    <property type="match status" value="2"/>
</dbReference>
<evidence type="ECO:0000256" key="6">
    <source>
        <dbReference type="PROSITE-ProRule" id="PRU00703"/>
    </source>
</evidence>
<evidence type="ECO:0000313" key="9">
    <source>
        <dbReference type="EMBL" id="RCK60365.1"/>
    </source>
</evidence>
<feature type="compositionally biased region" description="Low complexity" evidence="7">
    <location>
        <begin position="41"/>
        <end position="75"/>
    </location>
</feature>
<dbReference type="PANTHER" id="PTHR13780">
    <property type="entry name" value="AMP-ACTIVATED PROTEIN KINASE, GAMMA REGULATORY SUBUNIT"/>
    <property type="match status" value="1"/>
</dbReference>
<name>A0A367Y3A9_9ASCO</name>